<evidence type="ECO:0000313" key="1">
    <source>
        <dbReference type="EMBL" id="KAJ4950814.1"/>
    </source>
</evidence>
<sequence>MSAFQTVEEFPPLPQRVEDGGKVGTIEEGELGPELGEEAAVSCGVTHGQVETVKENGADVRGRRLVASTSIRVSQFWLIHLASRKIRTLFLLEELISISPAAGVPLANSFSSLLQNLDDVVLEGTAHKVSKEQTTLSLHPPPILGYVKLPSNFRQVNIARSVLITELMQNPSRSTSSFGHVSGLNDRYPFKHPPLANLAPP</sequence>
<name>A0A9Q0GSA2_9MAGN</name>
<evidence type="ECO:0000313" key="2">
    <source>
        <dbReference type="Proteomes" id="UP001141806"/>
    </source>
</evidence>
<dbReference type="AlphaFoldDB" id="A0A9Q0GSA2"/>
<dbReference type="Proteomes" id="UP001141806">
    <property type="component" value="Unassembled WGS sequence"/>
</dbReference>
<comment type="caution">
    <text evidence="1">The sequence shown here is derived from an EMBL/GenBank/DDBJ whole genome shotgun (WGS) entry which is preliminary data.</text>
</comment>
<proteinExistence type="predicted"/>
<keyword evidence="2" id="KW-1185">Reference proteome</keyword>
<dbReference type="EMBL" id="JAMYWD010000012">
    <property type="protein sequence ID" value="KAJ4950814.1"/>
    <property type="molecule type" value="Genomic_DNA"/>
</dbReference>
<reference evidence="1" key="1">
    <citation type="journal article" date="2023" name="Plant J.">
        <title>The genome of the king protea, Protea cynaroides.</title>
        <authorList>
            <person name="Chang J."/>
            <person name="Duong T.A."/>
            <person name="Schoeman C."/>
            <person name="Ma X."/>
            <person name="Roodt D."/>
            <person name="Barker N."/>
            <person name="Li Z."/>
            <person name="Van de Peer Y."/>
            <person name="Mizrachi E."/>
        </authorList>
    </citation>
    <scope>NUCLEOTIDE SEQUENCE</scope>
    <source>
        <tissue evidence="1">Young leaves</tissue>
    </source>
</reference>
<protein>
    <submittedName>
        <fullName evidence="1">Uncharacterized protein</fullName>
    </submittedName>
</protein>
<organism evidence="1 2">
    <name type="scientific">Protea cynaroides</name>
    <dbReference type="NCBI Taxonomy" id="273540"/>
    <lineage>
        <taxon>Eukaryota</taxon>
        <taxon>Viridiplantae</taxon>
        <taxon>Streptophyta</taxon>
        <taxon>Embryophyta</taxon>
        <taxon>Tracheophyta</taxon>
        <taxon>Spermatophyta</taxon>
        <taxon>Magnoliopsida</taxon>
        <taxon>Proteales</taxon>
        <taxon>Proteaceae</taxon>
        <taxon>Protea</taxon>
    </lineage>
</organism>
<accession>A0A9Q0GSA2</accession>
<gene>
    <name evidence="1" type="ORF">NE237_027646</name>
</gene>